<dbReference type="InterPro" id="IPR003362">
    <property type="entry name" value="Bact_transf"/>
</dbReference>
<feature type="region of interest" description="Disordered" evidence="7">
    <location>
        <begin position="28"/>
        <end position="51"/>
    </location>
</feature>
<name>A0A137ZXU6_9ACTN</name>
<dbReference type="STRING" id="239498.AXK60_14075"/>
<dbReference type="AlphaFoldDB" id="A0A137ZXU6"/>
<evidence type="ECO:0000256" key="2">
    <source>
        <dbReference type="ARBA" id="ARBA00006464"/>
    </source>
</evidence>
<dbReference type="OrthoDB" id="9808602at2"/>
<dbReference type="Proteomes" id="UP000070258">
    <property type="component" value="Unassembled WGS sequence"/>
</dbReference>
<evidence type="ECO:0000313" key="10">
    <source>
        <dbReference type="EMBL" id="KXP03003.1"/>
    </source>
</evidence>
<dbReference type="PANTHER" id="PTHR30576">
    <property type="entry name" value="COLANIC BIOSYNTHESIS UDP-GLUCOSE LIPID CARRIER TRANSFERASE"/>
    <property type="match status" value="1"/>
</dbReference>
<evidence type="ECO:0000256" key="7">
    <source>
        <dbReference type="SAM" id="MobiDB-lite"/>
    </source>
</evidence>
<dbReference type="PANTHER" id="PTHR30576:SF10">
    <property type="entry name" value="SLL5057 PROTEIN"/>
    <property type="match status" value="1"/>
</dbReference>
<feature type="transmembrane region" description="Helical" evidence="8">
    <location>
        <begin position="366"/>
        <end position="390"/>
    </location>
</feature>
<comment type="caution">
    <text evidence="10">The sequence shown here is derived from an EMBL/GenBank/DDBJ whole genome shotgun (WGS) entry which is preliminary data.</text>
</comment>
<dbReference type="GO" id="GO:0016780">
    <property type="term" value="F:phosphotransferase activity, for other substituted phosphate groups"/>
    <property type="evidence" value="ECO:0007669"/>
    <property type="project" value="TreeGrafter"/>
</dbReference>
<feature type="transmembrane region" description="Helical" evidence="8">
    <location>
        <begin position="127"/>
        <end position="145"/>
    </location>
</feature>
<evidence type="ECO:0000256" key="5">
    <source>
        <dbReference type="ARBA" id="ARBA00022989"/>
    </source>
</evidence>
<evidence type="ECO:0000259" key="9">
    <source>
        <dbReference type="Pfam" id="PF02397"/>
    </source>
</evidence>
<keyword evidence="3" id="KW-0808">Transferase</keyword>
<dbReference type="EMBL" id="LSRF01000058">
    <property type="protein sequence ID" value="KXP03003.1"/>
    <property type="molecule type" value="Genomic_DNA"/>
</dbReference>
<comment type="subcellular location">
    <subcellularLocation>
        <location evidence="1">Membrane</location>
        <topology evidence="1">Multi-pass membrane protein</topology>
    </subcellularLocation>
</comment>
<evidence type="ECO:0000256" key="6">
    <source>
        <dbReference type="ARBA" id="ARBA00023136"/>
    </source>
</evidence>
<reference evidence="11" key="1">
    <citation type="submission" date="2016-02" db="EMBL/GenBank/DDBJ databases">
        <authorList>
            <person name="Wen L."/>
            <person name="He K."/>
            <person name="Yang H."/>
        </authorList>
    </citation>
    <scope>NUCLEOTIDE SEQUENCE [LARGE SCALE GENOMIC DNA]</scope>
    <source>
        <strain evidence="11">JCM 15929</strain>
    </source>
</reference>
<dbReference type="RefSeq" id="WP_068573510.1">
    <property type="nucleotide sequence ID" value="NZ_LSRF01000058.1"/>
</dbReference>
<keyword evidence="6 8" id="KW-0472">Membrane</keyword>
<keyword evidence="4 8" id="KW-0812">Transmembrane</keyword>
<evidence type="ECO:0000256" key="8">
    <source>
        <dbReference type="SAM" id="Phobius"/>
    </source>
</evidence>
<feature type="transmembrane region" description="Helical" evidence="8">
    <location>
        <begin position="193"/>
        <end position="211"/>
    </location>
</feature>
<evidence type="ECO:0000313" key="11">
    <source>
        <dbReference type="Proteomes" id="UP000070258"/>
    </source>
</evidence>
<dbReference type="NCBIfam" id="TIGR03025">
    <property type="entry name" value="EPS_sugtrans"/>
    <property type="match status" value="1"/>
</dbReference>
<keyword evidence="5 8" id="KW-1133">Transmembrane helix</keyword>
<sequence length="557" mass="59005">MSIDTWTDARAPRATVLTTLIAPAPDAAPLPAPSTVPEVPEAVRPSAPAPQSTVDPLVTTLDIPVALDPPAALDAGVAVPVGSSSTRAAADAYRARLSRWILAADGTIAFIAACAGLIVGLRQGADPTLLVVLVIVVHLLWFHQLTRTRPMDIPLLRLGSAELRRVFGTVRLVFGPLVVVEVLFPAFLPHSLVVVSGPVALGGILLSRIWFRRRLGRTDSGAVGAPTLIVGGYASATASVRSMLRAEYAGARIVGVCLPPGDATAVDAIEVRGARIPVVGTDRTVLEAVHETGAGVVVLTATDSLGPDDVRDLMWQLAEDGVELVVTAGIADVAGSRIVSQPLGQTPMMYIAAPKPSRSFGLGKRLLDLTVAAVGLVLTAPVMVAVAVAIKIDSRGPVFYRATRVGSGGALFDMIKFRSMYIDADARRDVLSGENVGAGPLFKVKDDPRVTRVGRVIRRYSLDELPQFFNVLRGEMAVVGPRPALAHEVEQYPPVMRRRLLVKPGVTGAWQVSGRSDLSWDESIRLDVGYVENWSLGQDISIIARTVKTVLTSDGAY</sequence>
<feature type="domain" description="Bacterial sugar transferase" evidence="9">
    <location>
        <begin position="364"/>
        <end position="551"/>
    </location>
</feature>
<evidence type="ECO:0000256" key="4">
    <source>
        <dbReference type="ARBA" id="ARBA00022692"/>
    </source>
</evidence>
<dbReference type="GO" id="GO:0016020">
    <property type="term" value="C:membrane"/>
    <property type="evidence" value="ECO:0007669"/>
    <property type="project" value="UniProtKB-SubCell"/>
</dbReference>
<feature type="transmembrane region" description="Helical" evidence="8">
    <location>
        <begin position="100"/>
        <end position="121"/>
    </location>
</feature>
<dbReference type="InterPro" id="IPR017475">
    <property type="entry name" value="EPS_sugar_tfrase"/>
</dbReference>
<evidence type="ECO:0000256" key="3">
    <source>
        <dbReference type="ARBA" id="ARBA00022679"/>
    </source>
</evidence>
<accession>A0A137ZXU6</accession>
<organism evidence="10 11">
    <name type="scientific">Tsukamurella pseudospumae</name>
    <dbReference type="NCBI Taxonomy" id="239498"/>
    <lineage>
        <taxon>Bacteria</taxon>
        <taxon>Bacillati</taxon>
        <taxon>Actinomycetota</taxon>
        <taxon>Actinomycetes</taxon>
        <taxon>Mycobacteriales</taxon>
        <taxon>Tsukamurellaceae</taxon>
        <taxon>Tsukamurella</taxon>
    </lineage>
</organism>
<proteinExistence type="inferred from homology"/>
<gene>
    <name evidence="10" type="ORF">AXK60_14075</name>
</gene>
<evidence type="ECO:0000256" key="1">
    <source>
        <dbReference type="ARBA" id="ARBA00004141"/>
    </source>
</evidence>
<dbReference type="Pfam" id="PF02397">
    <property type="entry name" value="Bac_transf"/>
    <property type="match status" value="1"/>
</dbReference>
<feature type="transmembrane region" description="Helical" evidence="8">
    <location>
        <begin position="166"/>
        <end position="187"/>
    </location>
</feature>
<protein>
    <recommendedName>
        <fullName evidence="9">Bacterial sugar transferase domain-containing protein</fullName>
    </recommendedName>
</protein>
<comment type="similarity">
    <text evidence="2">Belongs to the bacterial sugar transferase family.</text>
</comment>